<dbReference type="GO" id="GO:0000155">
    <property type="term" value="F:phosphorelay sensor kinase activity"/>
    <property type="evidence" value="ECO:0007669"/>
    <property type="project" value="InterPro"/>
</dbReference>
<evidence type="ECO:0000256" key="3">
    <source>
        <dbReference type="ARBA" id="ARBA00023012"/>
    </source>
</evidence>
<keyword evidence="9" id="KW-1185">Reference proteome</keyword>
<dbReference type="EMBL" id="CP003130">
    <property type="protein sequence ID" value="AEU37145.1"/>
    <property type="molecule type" value="Genomic_DNA"/>
</dbReference>
<keyword evidence="1" id="KW-0808">Transferase</keyword>
<proteinExistence type="predicted"/>
<dbReference type="Pfam" id="PF07495">
    <property type="entry name" value="Y_Y_Y"/>
    <property type="match status" value="1"/>
</dbReference>
<protein>
    <submittedName>
        <fullName evidence="8">Histidine kinase</fullName>
    </submittedName>
</protein>
<name>G8NPQ6_GRAMM</name>
<dbReference type="OrthoDB" id="127270at2"/>
<dbReference type="InterPro" id="IPR050482">
    <property type="entry name" value="Sensor_HK_TwoCompSys"/>
</dbReference>
<dbReference type="KEGG" id="gma:AciX8_2840"/>
<dbReference type="InterPro" id="IPR015943">
    <property type="entry name" value="WD40/YVTN_repeat-like_dom_sf"/>
</dbReference>
<dbReference type="Gene3D" id="2.130.10.10">
    <property type="entry name" value="YVTN repeat-like/Quinoprotein amine dehydrogenase"/>
    <property type="match status" value="3"/>
</dbReference>
<dbReference type="Pfam" id="PF07730">
    <property type="entry name" value="HisKA_3"/>
    <property type="match status" value="1"/>
</dbReference>
<accession>G8NPQ6</accession>
<dbReference type="GO" id="GO:0046983">
    <property type="term" value="F:protein dimerization activity"/>
    <property type="evidence" value="ECO:0007669"/>
    <property type="project" value="InterPro"/>
</dbReference>
<dbReference type="Gene3D" id="2.60.40.10">
    <property type="entry name" value="Immunoglobulins"/>
    <property type="match status" value="1"/>
</dbReference>
<evidence type="ECO:0000313" key="8">
    <source>
        <dbReference type="EMBL" id="AEU37145.1"/>
    </source>
</evidence>
<dbReference type="InterPro" id="IPR011712">
    <property type="entry name" value="Sig_transdc_His_kin_sub3_dim/P"/>
</dbReference>
<evidence type="ECO:0000259" key="6">
    <source>
        <dbReference type="Pfam" id="PF07495"/>
    </source>
</evidence>
<dbReference type="HOGENOM" id="CLU_000445_28_2_0"/>
<dbReference type="InterPro" id="IPR003594">
    <property type="entry name" value="HATPase_dom"/>
</dbReference>
<dbReference type="eggNOG" id="COG4585">
    <property type="taxonomic scope" value="Bacteria"/>
</dbReference>
<dbReference type="Pfam" id="PF07494">
    <property type="entry name" value="Reg_prop"/>
    <property type="match status" value="4"/>
</dbReference>
<evidence type="ECO:0000313" key="9">
    <source>
        <dbReference type="Proteomes" id="UP000007113"/>
    </source>
</evidence>
<dbReference type="eggNOG" id="COG3292">
    <property type="taxonomic scope" value="Bacteria"/>
</dbReference>
<dbReference type="GO" id="GO:0016020">
    <property type="term" value="C:membrane"/>
    <property type="evidence" value="ECO:0007669"/>
    <property type="project" value="InterPro"/>
</dbReference>
<dbReference type="CDD" id="cd16917">
    <property type="entry name" value="HATPase_UhpB-NarQ-NarX-like"/>
    <property type="match status" value="1"/>
</dbReference>
<feature type="domain" description="Histidine kinase/HSP90-like ATPase" evidence="5">
    <location>
        <begin position="911"/>
        <end position="1002"/>
    </location>
</feature>
<dbReference type="SUPFAM" id="SSF55874">
    <property type="entry name" value="ATPase domain of HSP90 chaperone/DNA topoisomerase II/histidine kinase"/>
    <property type="match status" value="1"/>
</dbReference>
<dbReference type="Proteomes" id="UP000007113">
    <property type="component" value="Chromosome"/>
</dbReference>
<keyword evidence="4" id="KW-1133">Transmembrane helix</keyword>
<evidence type="ECO:0000259" key="5">
    <source>
        <dbReference type="Pfam" id="PF02518"/>
    </source>
</evidence>
<evidence type="ECO:0000256" key="4">
    <source>
        <dbReference type="SAM" id="Phobius"/>
    </source>
</evidence>
<dbReference type="PANTHER" id="PTHR24421:SF62">
    <property type="entry name" value="SENSORY TRANSDUCTION HISTIDINE KINASE"/>
    <property type="match status" value="1"/>
</dbReference>
<dbReference type="STRING" id="682795.AciX8_2840"/>
<keyword evidence="3" id="KW-0902">Two-component regulatory system</keyword>
<evidence type="ECO:0000256" key="1">
    <source>
        <dbReference type="ARBA" id="ARBA00022679"/>
    </source>
</evidence>
<dbReference type="InterPro" id="IPR011123">
    <property type="entry name" value="Y_Y_Y"/>
</dbReference>
<feature type="transmembrane region" description="Helical" evidence="4">
    <location>
        <begin position="761"/>
        <end position="781"/>
    </location>
</feature>
<dbReference type="PANTHER" id="PTHR24421">
    <property type="entry name" value="NITRATE/NITRITE SENSOR PROTEIN NARX-RELATED"/>
    <property type="match status" value="1"/>
</dbReference>
<reference evidence="8 9" key="1">
    <citation type="submission" date="2011-11" db="EMBL/GenBank/DDBJ databases">
        <title>Complete sequence of Granulicella mallensis MP5ACTX8.</title>
        <authorList>
            <consortium name="US DOE Joint Genome Institute"/>
            <person name="Lucas S."/>
            <person name="Copeland A."/>
            <person name="Lapidus A."/>
            <person name="Cheng J.-F."/>
            <person name="Goodwin L."/>
            <person name="Pitluck S."/>
            <person name="Peters L."/>
            <person name="Lu M."/>
            <person name="Detter J.C."/>
            <person name="Han C."/>
            <person name="Tapia R."/>
            <person name="Land M."/>
            <person name="Hauser L."/>
            <person name="Kyrpides N."/>
            <person name="Ivanova N."/>
            <person name="Mikhailova N."/>
            <person name="Pagani I."/>
            <person name="Rawat S."/>
            <person name="Mannisto M."/>
            <person name="Haggblom M."/>
            <person name="Woyke T."/>
        </authorList>
    </citation>
    <scope>NUCLEOTIDE SEQUENCE [LARGE SCALE GENOMIC DNA]</scope>
    <source>
        <strain evidence="9">ATCC BAA-1857 / DSM 23137 / MP5ACTX8</strain>
    </source>
</reference>
<keyword evidence="4" id="KW-0472">Membrane</keyword>
<dbReference type="Gene3D" id="1.20.5.1930">
    <property type="match status" value="1"/>
</dbReference>
<dbReference type="InterPro" id="IPR011110">
    <property type="entry name" value="Reg_prop"/>
</dbReference>
<dbReference type="Gene3D" id="3.30.565.10">
    <property type="entry name" value="Histidine kinase-like ATPase, C-terminal domain"/>
    <property type="match status" value="1"/>
</dbReference>
<dbReference type="InterPro" id="IPR013783">
    <property type="entry name" value="Ig-like_fold"/>
</dbReference>
<keyword evidence="2 8" id="KW-0418">Kinase</keyword>
<dbReference type="InterPro" id="IPR036890">
    <property type="entry name" value="HATPase_C_sf"/>
</dbReference>
<organism evidence="8 9">
    <name type="scientific">Granulicella mallensis (strain ATCC BAA-1857 / DSM 23137 / MP5ACTX8)</name>
    <dbReference type="NCBI Taxonomy" id="682795"/>
    <lineage>
        <taxon>Bacteria</taxon>
        <taxon>Pseudomonadati</taxon>
        <taxon>Acidobacteriota</taxon>
        <taxon>Terriglobia</taxon>
        <taxon>Terriglobales</taxon>
        <taxon>Acidobacteriaceae</taxon>
        <taxon>Granulicella</taxon>
    </lineage>
</organism>
<dbReference type="Pfam" id="PF02518">
    <property type="entry name" value="HATPase_c"/>
    <property type="match status" value="1"/>
</dbReference>
<evidence type="ECO:0000256" key="2">
    <source>
        <dbReference type="ARBA" id="ARBA00022777"/>
    </source>
</evidence>
<evidence type="ECO:0000259" key="7">
    <source>
        <dbReference type="Pfam" id="PF07730"/>
    </source>
</evidence>
<keyword evidence="4" id="KW-0812">Transmembrane</keyword>
<dbReference type="SUPFAM" id="SSF63829">
    <property type="entry name" value="Calcium-dependent phosphotriesterase"/>
    <property type="match status" value="2"/>
</dbReference>
<dbReference type="AlphaFoldDB" id="G8NPQ6"/>
<gene>
    <name evidence="8" type="ordered locus">AciX8_2840</name>
</gene>
<sequence>MTTEAPRILLLRCVQLCFLLLSAISPVWAVDPSFRISQYAHTAWRIQDGFLEGAVSAIAQTSDGYLWIGTEAGLVRFDGVRFVPWTSPDGKQLLSSSITELLVDRDGSLWIGTEGGLSHWTKQQLVNYPLRQGRINSIVQDHNGSIWVTRSRLMDGGNPLCRVIDLKMKCFSMGTEDLELARMALAKDSSEALWIGGTTMVARWKPDSSKVFNIKGLKTSQHQGGVYDLVANPDGSLWVGMVWRGHGLGLQKLFHGRLKPLITPEFDSSTLEVETLFLDRENTLWIGTSQDGIYRLHDNKVDHFSSADGLSNEHVYRFYEDHEGNLWVATSKGLDMFRNLPVVSFSTREGLSISEVDSVLALQNGGVWVGGYEGLDALQNQPGYRFRKQKGLPGKQVTSMLEDHTGRLWVGVDNGLTIYKDGVFKSINRPDGRPIGMVTGMTEDMRGNVWAETIATPRTLYRIQDLSVREEFPAPEVPSGRKVAADPSEGIWIGLLNGDLARFQNGRTETFRFEHAQGSKVEQLFINTDGTVFGSTAFGLIAWKNGKRQILTVRNGLPCDSVRALIADGRGALWLYMQCGLVEIPATELQKWLEHSDSELQLRVFDQFDGVQPGWAPFVGATRTPDGRLWFANGHLLQMIDPVHLAGNKVQPPVQIEDVVADTRSYTPLTNLKLPPRTRDIEIDYTALSFVVPQKVRFRYKLEGHDSRWQDPGARRQAFYNDLHPGYYKFRVIASNNDGVWNQDGATLVFYIAPAWYQTNWFRLACVGALLLLLWALYQVWLQQLKKQFTRELEARVDERTRIARDLHDTLLQSFHGLMLRFQTASNLSITRPAEAKQTLDSAIDEAAEAITEGRDAIQALRSSPVDTDDIVSAIKALGEELVTGGTSNYPVSFRIDVAGTPRNLRQVVRDEIYWIACEAVRNAFRHSCAHQITVEIQYDDRQFSLHVQDDGKGFNGGAVDEAASAGHFGLHGMSERAKLVGGELELWSGVESGVNIALNIPAPFAYTQSPANLRSWWSKMLLRKGSAKKL</sequence>
<feature type="domain" description="Two component regulator three Y" evidence="6">
    <location>
        <begin position="690"/>
        <end position="752"/>
    </location>
</feature>
<feature type="domain" description="Signal transduction histidine kinase subgroup 3 dimerisation and phosphoacceptor" evidence="7">
    <location>
        <begin position="799"/>
        <end position="864"/>
    </location>
</feature>